<evidence type="ECO:0000313" key="2">
    <source>
        <dbReference type="Proteomes" id="UP001206925"/>
    </source>
</evidence>
<accession>A0AAD5BLC2</accession>
<comment type="caution">
    <text evidence="1">The sequence shown here is derived from an EMBL/GenBank/DDBJ whole genome shotgun (WGS) entry which is preliminary data.</text>
</comment>
<dbReference type="EMBL" id="JAMZMK010011991">
    <property type="protein sequence ID" value="KAI7725249.1"/>
    <property type="molecule type" value="Genomic_DNA"/>
</dbReference>
<evidence type="ECO:0000313" key="1">
    <source>
        <dbReference type="EMBL" id="KAI7725249.1"/>
    </source>
</evidence>
<name>A0AAD5BLC2_AMBAR</name>
<keyword evidence="2" id="KW-1185">Reference proteome</keyword>
<sequence length="49" mass="5627">MFDWLKSIPISRNILQSQTHTLIFSFRVVFGGHRILTGKLEADHPSPSF</sequence>
<dbReference type="Proteomes" id="UP001206925">
    <property type="component" value="Unassembled WGS sequence"/>
</dbReference>
<dbReference type="AlphaFoldDB" id="A0AAD5BLC2"/>
<gene>
    <name evidence="1" type="ORF">M8C21_014645</name>
</gene>
<organism evidence="1 2">
    <name type="scientific">Ambrosia artemisiifolia</name>
    <name type="common">Common ragweed</name>
    <dbReference type="NCBI Taxonomy" id="4212"/>
    <lineage>
        <taxon>Eukaryota</taxon>
        <taxon>Viridiplantae</taxon>
        <taxon>Streptophyta</taxon>
        <taxon>Embryophyta</taxon>
        <taxon>Tracheophyta</taxon>
        <taxon>Spermatophyta</taxon>
        <taxon>Magnoliopsida</taxon>
        <taxon>eudicotyledons</taxon>
        <taxon>Gunneridae</taxon>
        <taxon>Pentapetalae</taxon>
        <taxon>asterids</taxon>
        <taxon>campanulids</taxon>
        <taxon>Asterales</taxon>
        <taxon>Asteraceae</taxon>
        <taxon>Asteroideae</taxon>
        <taxon>Heliantheae alliance</taxon>
        <taxon>Heliantheae</taxon>
        <taxon>Ambrosia</taxon>
    </lineage>
</organism>
<protein>
    <submittedName>
        <fullName evidence="1">Uncharacterized protein</fullName>
    </submittedName>
</protein>
<reference evidence="1" key="1">
    <citation type="submission" date="2022-06" db="EMBL/GenBank/DDBJ databases">
        <title>Uncovering the hologenomic basis of an extraordinary plant invasion.</title>
        <authorList>
            <person name="Bieker V.C."/>
            <person name="Martin M.D."/>
            <person name="Gilbert T."/>
            <person name="Hodgins K."/>
            <person name="Battlay P."/>
            <person name="Petersen B."/>
            <person name="Wilson J."/>
        </authorList>
    </citation>
    <scope>NUCLEOTIDE SEQUENCE</scope>
    <source>
        <strain evidence="1">AA19_3_7</strain>
        <tissue evidence="1">Leaf</tissue>
    </source>
</reference>
<proteinExistence type="predicted"/>